<evidence type="ECO:0000313" key="3">
    <source>
        <dbReference type="Proteomes" id="UP000504636"/>
    </source>
</evidence>
<organism evidence="2">
    <name type="scientific">Mytilinidion resinicola</name>
    <dbReference type="NCBI Taxonomy" id="574789"/>
    <lineage>
        <taxon>Eukaryota</taxon>
        <taxon>Fungi</taxon>
        <taxon>Dikarya</taxon>
        <taxon>Ascomycota</taxon>
        <taxon>Pezizomycotina</taxon>
        <taxon>Dothideomycetes</taxon>
        <taxon>Pleosporomycetidae</taxon>
        <taxon>Mytilinidiales</taxon>
        <taxon>Mytilinidiaceae</taxon>
        <taxon>Mytilinidion</taxon>
    </lineage>
</organism>
<dbReference type="AlphaFoldDB" id="A0A6A6Y7U7"/>
<evidence type="ECO:0000256" key="1">
    <source>
        <dbReference type="SAM" id="MobiDB-lite"/>
    </source>
</evidence>
<feature type="compositionally biased region" description="Basic and acidic residues" evidence="1">
    <location>
        <begin position="327"/>
        <end position="343"/>
    </location>
</feature>
<accession>A0A6A6Y7U7</accession>
<feature type="compositionally biased region" description="Basic and acidic residues" evidence="1">
    <location>
        <begin position="353"/>
        <end position="366"/>
    </location>
</feature>
<dbReference type="RefSeq" id="XP_033571219.1">
    <property type="nucleotide sequence ID" value="XM_033722414.1"/>
</dbReference>
<evidence type="ECO:0000313" key="2">
    <source>
        <dbReference type="EMBL" id="KAF2804255.1"/>
    </source>
</evidence>
<reference evidence="4" key="2">
    <citation type="submission" date="2020-04" db="EMBL/GenBank/DDBJ databases">
        <authorList>
            <consortium name="NCBI Genome Project"/>
        </authorList>
    </citation>
    <scope>NUCLEOTIDE SEQUENCE</scope>
    <source>
        <strain evidence="4">CBS 304.34</strain>
    </source>
</reference>
<sequence>MAAPTLTALPAEIRQQIAKGTVALDVTSRGYKPSSPLAGVCRLLREDVAEILPSWLPTPDTDVVISMEEALRHLQAAETHYASLAAASSRQSHAIEHIRIKFFNAQIKNQKNDPRYDSMYKVPLPVVLQQIRADSEFQTLMDGPKFRGGYGWLEANNQSDPNPNPFRSSLRNLNDLVSALNDSVRLPNIKRVTLDLNMPPTALKFLEECGPGGKRAPRGATGREAFKYQAKYWDPILREMSRIRITAREKEGLKPGQKYFDRSRGGDDILKGLPFLPVEIVGKLPSSQEDALRDWPDSHSDWTFEDGSCVMHHFLQVLSAERIAKREEEERKREAEKRKRGEAQEEGLIKNVVQKEEENADEAERPSKKARLILYGVRQRRY</sequence>
<keyword evidence="3" id="KW-1185">Reference proteome</keyword>
<dbReference type="EMBL" id="MU003714">
    <property type="protein sequence ID" value="KAF2804255.1"/>
    <property type="molecule type" value="Genomic_DNA"/>
</dbReference>
<dbReference type="GeneID" id="54463307"/>
<name>A0A6A6Y7U7_9PEZI</name>
<protein>
    <submittedName>
        <fullName evidence="2 4">Uncharacterized protein</fullName>
    </submittedName>
</protein>
<feature type="region of interest" description="Disordered" evidence="1">
    <location>
        <begin position="327"/>
        <end position="366"/>
    </location>
</feature>
<dbReference type="Proteomes" id="UP000504636">
    <property type="component" value="Unplaced"/>
</dbReference>
<evidence type="ECO:0000313" key="4">
    <source>
        <dbReference type="RefSeq" id="XP_033571219.1"/>
    </source>
</evidence>
<reference evidence="4" key="3">
    <citation type="submission" date="2025-04" db="UniProtKB">
        <authorList>
            <consortium name="RefSeq"/>
        </authorList>
    </citation>
    <scope>IDENTIFICATION</scope>
    <source>
        <strain evidence="4">CBS 304.34</strain>
    </source>
</reference>
<gene>
    <name evidence="2 4" type="ORF">BDZ99DRAFT_481410</name>
</gene>
<proteinExistence type="predicted"/>
<reference evidence="2 4" key="1">
    <citation type="journal article" date="2020" name="Stud. Mycol.">
        <title>101 Dothideomycetes genomes: a test case for predicting lifestyles and emergence of pathogens.</title>
        <authorList>
            <person name="Haridas S."/>
            <person name="Albert R."/>
            <person name="Binder M."/>
            <person name="Bloem J."/>
            <person name="Labutti K."/>
            <person name="Salamov A."/>
            <person name="Andreopoulos B."/>
            <person name="Baker S."/>
            <person name="Barry K."/>
            <person name="Bills G."/>
            <person name="Bluhm B."/>
            <person name="Cannon C."/>
            <person name="Castanera R."/>
            <person name="Culley D."/>
            <person name="Daum C."/>
            <person name="Ezra D."/>
            <person name="Gonzalez J."/>
            <person name="Henrissat B."/>
            <person name="Kuo A."/>
            <person name="Liang C."/>
            <person name="Lipzen A."/>
            <person name="Lutzoni F."/>
            <person name="Magnuson J."/>
            <person name="Mondo S."/>
            <person name="Nolan M."/>
            <person name="Ohm R."/>
            <person name="Pangilinan J."/>
            <person name="Park H.-J."/>
            <person name="Ramirez L."/>
            <person name="Alfaro M."/>
            <person name="Sun H."/>
            <person name="Tritt A."/>
            <person name="Yoshinaga Y."/>
            <person name="Zwiers L.-H."/>
            <person name="Turgeon B."/>
            <person name="Goodwin S."/>
            <person name="Spatafora J."/>
            <person name="Crous P."/>
            <person name="Grigoriev I."/>
        </authorList>
    </citation>
    <scope>NUCLEOTIDE SEQUENCE</scope>
    <source>
        <strain evidence="2 4">CBS 304.34</strain>
    </source>
</reference>